<gene>
    <name evidence="1" type="ORF">SBA1_690022</name>
</gene>
<evidence type="ECO:0000313" key="1">
    <source>
        <dbReference type="EMBL" id="SPF46925.1"/>
    </source>
</evidence>
<proteinExistence type="predicted"/>
<accession>A0A2U3L4T6</accession>
<dbReference type="AlphaFoldDB" id="A0A2U3L4T6"/>
<evidence type="ECO:0000313" key="2">
    <source>
        <dbReference type="Proteomes" id="UP000238701"/>
    </source>
</evidence>
<dbReference type="Proteomes" id="UP000238701">
    <property type="component" value="Unassembled WGS sequence"/>
</dbReference>
<reference evidence="2" key="1">
    <citation type="submission" date="2018-02" db="EMBL/GenBank/DDBJ databases">
        <authorList>
            <person name="Hausmann B."/>
        </authorList>
    </citation>
    <scope>NUCLEOTIDE SEQUENCE [LARGE SCALE GENOMIC DNA]</scope>
    <source>
        <strain evidence="2">Peat soil MAG SbA1</strain>
    </source>
</reference>
<dbReference type="EMBL" id="OMOD01000165">
    <property type="protein sequence ID" value="SPF46925.1"/>
    <property type="molecule type" value="Genomic_DNA"/>
</dbReference>
<sequence>MVSGNFAPFAITLRTLRSRSFVTELHCFGNRKVRRGFAKDAKKDRPHHLWNCFNLSPMVSPLPSLPWLYSSGYASLRFAHL</sequence>
<name>A0A2U3L4T6_9BACT</name>
<protein>
    <submittedName>
        <fullName evidence="1">Uncharacterized protein</fullName>
    </submittedName>
</protein>
<organism evidence="1 2">
    <name type="scientific">Candidatus Sulfotelmatobacter kueseliae</name>
    <dbReference type="NCBI Taxonomy" id="2042962"/>
    <lineage>
        <taxon>Bacteria</taxon>
        <taxon>Pseudomonadati</taxon>
        <taxon>Acidobacteriota</taxon>
        <taxon>Terriglobia</taxon>
        <taxon>Terriglobales</taxon>
        <taxon>Candidatus Korobacteraceae</taxon>
        <taxon>Candidatus Sulfotelmatobacter</taxon>
    </lineage>
</organism>